<keyword evidence="2" id="KW-0472">Membrane</keyword>
<keyword evidence="2" id="KW-1133">Transmembrane helix</keyword>
<proteinExistence type="predicted"/>
<organism evidence="3">
    <name type="scientific">Ananas comosus var. bracteatus</name>
    <name type="common">red pineapple</name>
    <dbReference type="NCBI Taxonomy" id="296719"/>
    <lineage>
        <taxon>Eukaryota</taxon>
        <taxon>Viridiplantae</taxon>
        <taxon>Streptophyta</taxon>
        <taxon>Embryophyta</taxon>
        <taxon>Tracheophyta</taxon>
        <taxon>Spermatophyta</taxon>
        <taxon>Magnoliopsida</taxon>
        <taxon>Liliopsida</taxon>
        <taxon>Poales</taxon>
        <taxon>Bromeliaceae</taxon>
        <taxon>Bromelioideae</taxon>
        <taxon>Ananas</taxon>
    </lineage>
</organism>
<evidence type="ECO:0000313" key="3">
    <source>
        <dbReference type="EMBL" id="CAD1835841.1"/>
    </source>
</evidence>
<gene>
    <name evidence="3" type="ORF">CB5_LOCUS19052</name>
</gene>
<feature type="compositionally biased region" description="Basic and acidic residues" evidence="1">
    <location>
        <begin position="1149"/>
        <end position="1173"/>
    </location>
</feature>
<name>A0A6V7PYI9_ANACO</name>
<evidence type="ECO:0000256" key="1">
    <source>
        <dbReference type="SAM" id="MobiDB-lite"/>
    </source>
</evidence>
<dbReference type="EMBL" id="LR862153">
    <property type="protein sequence ID" value="CAD1835841.1"/>
    <property type="molecule type" value="Genomic_DNA"/>
</dbReference>
<reference evidence="3" key="1">
    <citation type="submission" date="2020-07" db="EMBL/GenBank/DDBJ databases">
        <authorList>
            <person name="Lin J."/>
        </authorList>
    </citation>
    <scope>NUCLEOTIDE SEQUENCE</scope>
</reference>
<feature type="region of interest" description="Disordered" evidence="1">
    <location>
        <begin position="638"/>
        <end position="665"/>
    </location>
</feature>
<protein>
    <recommendedName>
        <fullName evidence="4">Reverse transcriptase domain-containing protein</fullName>
    </recommendedName>
</protein>
<keyword evidence="2" id="KW-0812">Transmembrane</keyword>
<feature type="transmembrane region" description="Helical" evidence="2">
    <location>
        <begin position="1093"/>
        <end position="1114"/>
    </location>
</feature>
<evidence type="ECO:0008006" key="4">
    <source>
        <dbReference type="Google" id="ProtNLM"/>
    </source>
</evidence>
<sequence length="1294" mass="143052">MAIQESFTAIEQKSEEEPITASELVSGIRASISLPSSLDREREKEEVTSHLPWVSGKGIHWRLLSLFLQKKYSAEACCPIVSHLLFADDTIIFTNGSVQSLRALMRFFTAYASSSGQRIHKHKSGFLAFKCKICPSGISGSLLTMVDAKYPTLMTSFDEFKVELQVIHHIVTVHIPCFAGDEDKRLWIPDNHGIFSTKSAVDVICYQKEEGHSLCLLLSPASCNKSGMPLKSSFLVLRAIQDRLPLDINIQRLGISLASKCICCPESAFEEQSLSGKLLLFSNKWTKSPPRQAKLITPLAWKRSGGTDDTFLLDFLQRCLRSLSRSRWDRARASDLKTRLFKGGMAVTIAGNFSLLLEVVLLEMEANQATLIDGWDRKEEPLIAFATAFFRSIYKGLDGTVLLSVPTAVAREVYYAIAGTADTTRDGKAAPAERIGIWPDNIAFPESSSPKYSKTYERQNVELREVTSKDTTAGIARLPESHANTSARLQESSLTVSTCLMNGLGLSLTVPIKTSFVITNGGCGTALRNVPRKDEKRAAAGLGPYCPTTETIQTFSQGGETKGLAKSLASDVQERFLELTPLFVGSYAEMRHEERLRDRKKKANQTPTTQSSFLIERKGQRYFTGPYDYHQSTDEDAYSKNRFIRKSKSSKSAGQKGDRQRIRLASGGAGVSTANSVRLTREVFPLKKVLQRSGSSNVFQAQSLLESRQQAIRGLLIPVRPALACLLLTLLAKGGLVMPKILVPGDIVIGWYGGFVPESAGMLTGMGTDASFIEERSIHPLEKGKQANCPRYGIVPSCLDKNRIRMKDVNDLLYRMVEENYTALGSRFVIKTDNVAMLLFLLLKEHRAIHSAFDVFAYNTPGQGKQQEAFRGSERFDDGFILPVSSSFAFREFPTLLDPIREFSDPSAQWWYGSPSLFDLALLLASSRTPASPVWMKLSIFGLTRQVEKEGKELPRADEEPPDLNLTFTLVEKKWISNRFAKSGKVLCTSLRVAARIVLKLSFQRPPIVLLHSCELINWRIHSFERESRASLAFYKLFLMPLGLPSIRKTRAAIPLYRARERTKESIKPISRSIPRAGSLRDGKSGHPAPVSAAFAVSVVFAVLVSVAFLMAAAEALKIEVSMTEGAASAAVVRFAPFEGLPVGRPLSHSREQRRKEMEFEPAKGDEKGKEKGPSLVWRPGWLAAEEVILPPFELPPLDFRWLDPPRNQLSRGSPKVARFLQGCVPVLATKSVVKPGTLPNQSRNAVLFRVVAGATGADAIGLMALYSSLSPSQSINGLSKRGSFLLACCRRQA</sequence>
<evidence type="ECO:0000256" key="2">
    <source>
        <dbReference type="SAM" id="Phobius"/>
    </source>
</evidence>
<feature type="region of interest" description="Disordered" evidence="1">
    <location>
        <begin position="1146"/>
        <end position="1173"/>
    </location>
</feature>
<accession>A0A6V7PYI9</accession>